<evidence type="ECO:0000313" key="3">
    <source>
        <dbReference type="EMBL" id="KAK9986097.1"/>
    </source>
</evidence>
<protein>
    <recommendedName>
        <fullName evidence="2">DUF7588 domain-containing protein</fullName>
    </recommendedName>
</protein>
<proteinExistence type="predicted"/>
<organism evidence="3 4">
    <name type="scientific">Lithocarpus litseifolius</name>
    <dbReference type="NCBI Taxonomy" id="425828"/>
    <lineage>
        <taxon>Eukaryota</taxon>
        <taxon>Viridiplantae</taxon>
        <taxon>Streptophyta</taxon>
        <taxon>Embryophyta</taxon>
        <taxon>Tracheophyta</taxon>
        <taxon>Spermatophyta</taxon>
        <taxon>Magnoliopsida</taxon>
        <taxon>eudicotyledons</taxon>
        <taxon>Gunneridae</taxon>
        <taxon>Pentapetalae</taxon>
        <taxon>rosids</taxon>
        <taxon>fabids</taxon>
        <taxon>Fagales</taxon>
        <taxon>Fagaceae</taxon>
        <taxon>Lithocarpus</taxon>
    </lineage>
</organism>
<dbReference type="Proteomes" id="UP001459277">
    <property type="component" value="Unassembled WGS sequence"/>
</dbReference>
<feature type="compositionally biased region" description="Polar residues" evidence="1">
    <location>
        <begin position="186"/>
        <end position="199"/>
    </location>
</feature>
<evidence type="ECO:0000313" key="4">
    <source>
        <dbReference type="Proteomes" id="UP001459277"/>
    </source>
</evidence>
<feature type="region of interest" description="Disordered" evidence="1">
    <location>
        <begin position="591"/>
        <end position="610"/>
    </location>
</feature>
<evidence type="ECO:0000259" key="2">
    <source>
        <dbReference type="Pfam" id="PF24496"/>
    </source>
</evidence>
<dbReference type="Pfam" id="PF24496">
    <property type="entry name" value="DUF7588"/>
    <property type="match status" value="1"/>
</dbReference>
<dbReference type="AlphaFoldDB" id="A0AAW2BK24"/>
<reference evidence="3 4" key="1">
    <citation type="submission" date="2024-01" db="EMBL/GenBank/DDBJ databases">
        <title>A telomere-to-telomere, gap-free genome of sweet tea (Lithocarpus litseifolius).</title>
        <authorList>
            <person name="Zhou J."/>
        </authorList>
    </citation>
    <scope>NUCLEOTIDE SEQUENCE [LARGE SCALE GENOMIC DNA]</scope>
    <source>
        <strain evidence="3">Zhou-2022a</strain>
        <tissue evidence="3">Leaf</tissue>
    </source>
</reference>
<dbReference type="PANTHER" id="PTHR33054:SF9">
    <property type="entry name" value="CCHC-TYPE DOMAIN-CONTAINING PROTEIN"/>
    <property type="match status" value="1"/>
</dbReference>
<name>A0AAW2BK24_9ROSI</name>
<gene>
    <name evidence="3" type="ORF">SO802_031048</name>
</gene>
<feature type="compositionally biased region" description="Basic and acidic residues" evidence="1">
    <location>
        <begin position="628"/>
        <end position="646"/>
    </location>
</feature>
<dbReference type="InterPro" id="IPR056010">
    <property type="entry name" value="DUF7588"/>
</dbReference>
<dbReference type="PANTHER" id="PTHR33054">
    <property type="entry name" value="CCHC-TYPE DOMAIN-CONTAINING PROTEIN"/>
    <property type="match status" value="1"/>
</dbReference>
<accession>A0AAW2BK24</accession>
<evidence type="ECO:0000256" key="1">
    <source>
        <dbReference type="SAM" id="MobiDB-lite"/>
    </source>
</evidence>
<feature type="region of interest" description="Disordered" evidence="1">
    <location>
        <begin position="182"/>
        <end position="204"/>
    </location>
</feature>
<feature type="region of interest" description="Disordered" evidence="1">
    <location>
        <begin position="628"/>
        <end position="682"/>
    </location>
</feature>
<sequence length="696" mass="80888">MNRLFRSSFSTSYRSSLPKVPFEIPQDGILNSESYELSDIDLKLGDWNIPKVPTHQIYKSSWSLKKAFRTDYHVKTIEQVYSLNKEYETCYLLTPSTLLAHRKEGHNYLHIGLVQVGVKPLIREGLNCSILIALRDTYHISSSKSHPPPKRNLYLELQGVKSRSQVSTPCYIAKQDSVVNQDDDNYSQSTLSPSKSNIEQPEPLPRHQLMVIRKEFTPDLVALGKEFDSEENKVKREAYRANYTLEQKKEVLEKWQEFMKEIYSNVHFFEYFENHFEWHKKSCVITKTNWTKTDNKEVVRSSHPPLENITIKHHGHEVVATPFRFPSCEEKLVKKVIEQNNYTNQCLGVIGKQLDKIEEQIENKVILQIGNLSKPVPSLEKPLVKLLTTRQTSLKSKDKTTLEIVIQKLEELVKKELITSLSSKNPQLSVLDIHTASGSSSRTSSESEKEKEHLENQFRANNYLNGNRSHLEVIKLIVLGFTGKLLQWWYEDVFTTRVMHRSDCNSPFWKEKFINGLPRLFGEKVKETLCNPLGVIDCYNLTYGDISSTIRDEGMKMCRDMKIQSQARKSKAKYELGTFCTQYDLPLIAPSKRKSKRKDNSEKLSRERTASKYYRSQKYGHFKKDDFYKKGKKSRPIDQRVKHLENTSHQGNEKGPSFRNPSNEEDETVNPTIDMVQEEQPNQKFLETISRINFQK</sequence>
<comment type="caution">
    <text evidence="3">The sequence shown here is derived from an EMBL/GenBank/DDBJ whole genome shotgun (WGS) entry which is preliminary data.</text>
</comment>
<keyword evidence="4" id="KW-1185">Reference proteome</keyword>
<feature type="compositionally biased region" description="Basic and acidic residues" evidence="1">
    <location>
        <begin position="598"/>
        <end position="610"/>
    </location>
</feature>
<feature type="domain" description="DUF7588" evidence="2">
    <location>
        <begin position="223"/>
        <end position="282"/>
    </location>
</feature>
<dbReference type="EMBL" id="JAZDWU010000011">
    <property type="protein sequence ID" value="KAK9986097.1"/>
    <property type="molecule type" value="Genomic_DNA"/>
</dbReference>